<proteinExistence type="predicted"/>
<dbReference type="AlphaFoldDB" id="A0A6C0EMU4"/>
<accession>A0A6C0EMU4</accession>
<evidence type="ECO:0000313" key="2">
    <source>
        <dbReference type="EMBL" id="QHT29619.1"/>
    </source>
</evidence>
<protein>
    <submittedName>
        <fullName evidence="2">Uncharacterized protein</fullName>
    </submittedName>
</protein>
<dbReference type="EMBL" id="MN738879">
    <property type="protein sequence ID" value="QHT29619.1"/>
    <property type="molecule type" value="Genomic_DNA"/>
</dbReference>
<sequence>MYADLRRLGGGEGERDGPESEKEREELGPELESELLYSESLSLELYLFGIFALPELSL</sequence>
<feature type="compositionally biased region" description="Basic and acidic residues" evidence="1">
    <location>
        <begin position="1"/>
        <end position="27"/>
    </location>
</feature>
<organism evidence="2">
    <name type="scientific">viral metagenome</name>
    <dbReference type="NCBI Taxonomy" id="1070528"/>
    <lineage>
        <taxon>unclassified sequences</taxon>
        <taxon>metagenomes</taxon>
        <taxon>organismal metagenomes</taxon>
    </lineage>
</organism>
<feature type="region of interest" description="Disordered" evidence="1">
    <location>
        <begin position="1"/>
        <end position="31"/>
    </location>
</feature>
<evidence type="ECO:0000256" key="1">
    <source>
        <dbReference type="SAM" id="MobiDB-lite"/>
    </source>
</evidence>
<reference evidence="2" key="1">
    <citation type="journal article" date="2020" name="Nature">
        <title>Giant virus diversity and host interactions through global metagenomics.</title>
        <authorList>
            <person name="Schulz F."/>
            <person name="Roux S."/>
            <person name="Paez-Espino D."/>
            <person name="Jungbluth S."/>
            <person name="Walsh D.A."/>
            <person name="Denef V.J."/>
            <person name="McMahon K.D."/>
            <person name="Konstantinidis K.T."/>
            <person name="Eloe-Fadrosh E.A."/>
            <person name="Kyrpides N.C."/>
            <person name="Woyke T."/>
        </authorList>
    </citation>
    <scope>NUCLEOTIDE SEQUENCE</scope>
    <source>
        <strain evidence="2">GVMAG-M-3300005589-24</strain>
    </source>
</reference>
<name>A0A6C0EMU4_9ZZZZ</name>